<dbReference type="AlphaFoldDB" id="A0A0C2ZP99"/>
<sequence length="477" mass="50283">MTDLHQLSAVELAAVIAAKQVSIPEVARYFVDRATTSDDVGAFTTIAGEHAIELAEQAQRRLDERDAGPLPRLFGVPTAIKDLDATRGIRTTFGSALFRDFVPDADDEIVEAIREGGLIDIGKTTVPEFGAACYTEPEVAPPARSPFDRTRSAAGSSGGAAAAVGAGLVPFAQGSDTAGSLRSPASTCGVVGLKPSRGLITMGVAGHDNFGFASKGPIARTVRDTAALLDVLATRPGAGTIHPPRPKSFEEFVVQAEGSHSRPLTVALAHGSVSGGTVDPRVSEAVSRVGVVLESLGHNVFERPQARDDAFVDAFTTMFSSLAGTKPIPEEYEHLLRPIVQHLRVRANEVPSGDLAAAIGVVQAWARRWSLDYADADLVVTPTVTTPPLAVGELRNDEDPATELIDMVAFTGNTIVANATGFPSISLPLGWTEDGVPLGVMISAKWGCDAELLSAAAMLENAMPWKDRYRFDRATVL</sequence>
<gene>
    <name evidence="5" type="ORF">I3517_20115</name>
</gene>
<evidence type="ECO:0000256" key="3">
    <source>
        <dbReference type="ARBA" id="ARBA00012922"/>
    </source>
</evidence>
<proteinExistence type="inferred from homology"/>
<dbReference type="Gene3D" id="3.90.1300.10">
    <property type="entry name" value="Amidase signature (AS) domain"/>
    <property type="match status" value="1"/>
</dbReference>
<comment type="caution">
    <text evidence="5">The sequence shown here is derived from an EMBL/GenBank/DDBJ whole genome shotgun (WGS) entry which is preliminary data.</text>
</comment>
<dbReference type="PANTHER" id="PTHR11895:SF7">
    <property type="entry name" value="GLUTAMYL-TRNA(GLN) AMIDOTRANSFERASE SUBUNIT A, MITOCHONDRIAL"/>
    <property type="match status" value="1"/>
</dbReference>
<dbReference type="InterPro" id="IPR036928">
    <property type="entry name" value="AS_sf"/>
</dbReference>
<dbReference type="RefSeq" id="WP_029256604.1">
    <property type="nucleotide sequence ID" value="NZ_CP070870.1"/>
</dbReference>
<dbReference type="InterPro" id="IPR000120">
    <property type="entry name" value="Amidase"/>
</dbReference>
<dbReference type="Pfam" id="PF01425">
    <property type="entry name" value="Amidase"/>
    <property type="match status" value="1"/>
</dbReference>
<comment type="catalytic activity">
    <reaction evidence="1">
        <text>a monocarboxylic acid amide + H2O = a monocarboxylate + NH4(+)</text>
        <dbReference type="Rhea" id="RHEA:12020"/>
        <dbReference type="ChEBI" id="CHEBI:15377"/>
        <dbReference type="ChEBI" id="CHEBI:28938"/>
        <dbReference type="ChEBI" id="CHEBI:35757"/>
        <dbReference type="ChEBI" id="CHEBI:83628"/>
        <dbReference type="EC" id="3.5.1.4"/>
    </reaction>
</comment>
<name>A0A0C2ZP99_RHOER</name>
<dbReference type="EC" id="3.5.1.4" evidence="3"/>
<dbReference type="GeneID" id="57484440"/>
<evidence type="ECO:0000313" key="6">
    <source>
        <dbReference type="Proteomes" id="UP000627573"/>
    </source>
</evidence>
<accession>A0A0C2ZP99</accession>
<dbReference type="Proteomes" id="UP000627573">
    <property type="component" value="Unassembled WGS sequence"/>
</dbReference>
<dbReference type="GO" id="GO:0004040">
    <property type="term" value="F:amidase activity"/>
    <property type="evidence" value="ECO:0007669"/>
    <property type="project" value="UniProtKB-EC"/>
</dbReference>
<organism evidence="5 6">
    <name type="scientific">Rhodococcus erythropolis</name>
    <name type="common">Arthrobacter picolinophilus</name>
    <dbReference type="NCBI Taxonomy" id="1833"/>
    <lineage>
        <taxon>Bacteria</taxon>
        <taxon>Bacillati</taxon>
        <taxon>Actinomycetota</taxon>
        <taxon>Actinomycetes</taxon>
        <taxon>Mycobacteriales</taxon>
        <taxon>Nocardiaceae</taxon>
        <taxon>Rhodococcus</taxon>
        <taxon>Rhodococcus erythropolis group</taxon>
    </lineage>
</organism>
<dbReference type="PANTHER" id="PTHR11895">
    <property type="entry name" value="TRANSAMIDASE"/>
    <property type="match status" value="1"/>
</dbReference>
<evidence type="ECO:0000256" key="1">
    <source>
        <dbReference type="ARBA" id="ARBA00001311"/>
    </source>
</evidence>
<keyword evidence="6" id="KW-1185">Reference proteome</keyword>
<protein>
    <recommendedName>
        <fullName evidence="3">amidase</fullName>
        <ecNumber evidence="3">3.5.1.4</ecNumber>
    </recommendedName>
</protein>
<evidence type="ECO:0000256" key="2">
    <source>
        <dbReference type="ARBA" id="ARBA00009199"/>
    </source>
</evidence>
<dbReference type="SUPFAM" id="SSF75304">
    <property type="entry name" value="Amidase signature (AS) enzymes"/>
    <property type="match status" value="1"/>
</dbReference>
<comment type="similarity">
    <text evidence="2">Belongs to the amidase family.</text>
</comment>
<feature type="domain" description="Amidase" evidence="4">
    <location>
        <begin position="25"/>
        <end position="453"/>
    </location>
</feature>
<dbReference type="InterPro" id="IPR023631">
    <property type="entry name" value="Amidase_dom"/>
</dbReference>
<dbReference type="EMBL" id="JAECSB010000070">
    <property type="protein sequence ID" value="MBH5144912.1"/>
    <property type="molecule type" value="Genomic_DNA"/>
</dbReference>
<evidence type="ECO:0000259" key="4">
    <source>
        <dbReference type="Pfam" id="PF01425"/>
    </source>
</evidence>
<evidence type="ECO:0000313" key="5">
    <source>
        <dbReference type="EMBL" id="MBH5144912.1"/>
    </source>
</evidence>
<reference evidence="5 6" key="1">
    <citation type="submission" date="2020-12" db="EMBL/GenBank/DDBJ databases">
        <title>Draft genome sequence of furan degrading bacterial strain FUR100.</title>
        <authorList>
            <person name="Woiski C."/>
        </authorList>
    </citation>
    <scope>NUCLEOTIDE SEQUENCE [LARGE SCALE GENOMIC DNA]</scope>
    <source>
        <strain evidence="5 6">FUR100</strain>
    </source>
</reference>